<keyword evidence="4" id="KW-0175">Coiled coil</keyword>
<protein>
    <recommendedName>
        <fullName evidence="5">RPA-interacting protein C-terminal domain-containing protein</fullName>
    </recommendedName>
</protein>
<evidence type="ECO:0000256" key="2">
    <source>
        <dbReference type="ARBA" id="ARBA00022771"/>
    </source>
</evidence>
<gene>
    <name evidence="6" type="ORF">LUZ63_000466</name>
</gene>
<accession>A0A9Q0CVX7</accession>
<dbReference type="GO" id="GO:0005634">
    <property type="term" value="C:nucleus"/>
    <property type="evidence" value="ECO:0007669"/>
    <property type="project" value="TreeGrafter"/>
</dbReference>
<keyword evidence="1" id="KW-0479">Metal-binding</keyword>
<reference evidence="6" key="1">
    <citation type="journal article" date="2022" name="Cell">
        <title>Repeat-based holocentromeres influence genome architecture and karyotype evolution.</title>
        <authorList>
            <person name="Hofstatter P.G."/>
            <person name="Thangavel G."/>
            <person name="Lux T."/>
            <person name="Neumann P."/>
            <person name="Vondrak T."/>
            <person name="Novak P."/>
            <person name="Zhang M."/>
            <person name="Costa L."/>
            <person name="Castellani M."/>
            <person name="Scott A."/>
            <person name="Toegelov H."/>
            <person name="Fuchs J."/>
            <person name="Mata-Sucre Y."/>
            <person name="Dias Y."/>
            <person name="Vanzela A.L.L."/>
            <person name="Huettel B."/>
            <person name="Almeida C.C.S."/>
            <person name="Simkova H."/>
            <person name="Souza G."/>
            <person name="Pedrosa-Harand A."/>
            <person name="Macas J."/>
            <person name="Mayer K.F.X."/>
            <person name="Houben A."/>
            <person name="Marques A."/>
        </authorList>
    </citation>
    <scope>NUCLEOTIDE SEQUENCE</scope>
    <source>
        <strain evidence="6">RhyBre1mFocal</strain>
    </source>
</reference>
<comment type="caution">
    <text evidence="6">The sequence shown here is derived from an EMBL/GenBank/DDBJ whole genome shotgun (WGS) entry which is preliminary data.</text>
</comment>
<feature type="coiled-coil region" evidence="4">
    <location>
        <begin position="16"/>
        <end position="43"/>
    </location>
</feature>
<dbReference type="InterPro" id="IPR028159">
    <property type="entry name" value="RPA_interact_C_dom"/>
</dbReference>
<dbReference type="PANTHER" id="PTHR31742">
    <property type="entry name" value="RPA-INTERACTING PROTEIN RPAIN"/>
    <property type="match status" value="1"/>
</dbReference>
<dbReference type="Proteomes" id="UP001151287">
    <property type="component" value="Unassembled WGS sequence"/>
</dbReference>
<name>A0A9Q0CVX7_9POAL</name>
<proteinExistence type="predicted"/>
<evidence type="ECO:0000259" key="5">
    <source>
        <dbReference type="Pfam" id="PF14768"/>
    </source>
</evidence>
<organism evidence="6 7">
    <name type="scientific">Rhynchospora breviuscula</name>
    <dbReference type="NCBI Taxonomy" id="2022672"/>
    <lineage>
        <taxon>Eukaryota</taxon>
        <taxon>Viridiplantae</taxon>
        <taxon>Streptophyta</taxon>
        <taxon>Embryophyta</taxon>
        <taxon>Tracheophyta</taxon>
        <taxon>Spermatophyta</taxon>
        <taxon>Magnoliopsida</taxon>
        <taxon>Liliopsida</taxon>
        <taxon>Poales</taxon>
        <taxon>Cyperaceae</taxon>
        <taxon>Cyperoideae</taxon>
        <taxon>Rhynchosporeae</taxon>
        <taxon>Rhynchospora</taxon>
    </lineage>
</organism>
<dbReference type="PANTHER" id="PTHR31742:SF1">
    <property type="entry name" value="RPA-INTERACTING PROTEIN"/>
    <property type="match status" value="1"/>
</dbReference>
<dbReference type="GO" id="GO:0008270">
    <property type="term" value="F:zinc ion binding"/>
    <property type="evidence" value="ECO:0007669"/>
    <property type="project" value="UniProtKB-KW"/>
</dbReference>
<evidence type="ECO:0000313" key="6">
    <source>
        <dbReference type="EMBL" id="KAJ1700687.1"/>
    </source>
</evidence>
<dbReference type="Pfam" id="PF14768">
    <property type="entry name" value="RPA_interact_C"/>
    <property type="match status" value="1"/>
</dbReference>
<evidence type="ECO:0000256" key="4">
    <source>
        <dbReference type="SAM" id="Coils"/>
    </source>
</evidence>
<dbReference type="GO" id="GO:0006606">
    <property type="term" value="P:protein import into nucleus"/>
    <property type="evidence" value="ECO:0007669"/>
    <property type="project" value="TreeGrafter"/>
</dbReference>
<keyword evidence="2" id="KW-0863">Zinc-finger</keyword>
<dbReference type="AlphaFoldDB" id="A0A9Q0CVX7"/>
<dbReference type="InterPro" id="IPR028156">
    <property type="entry name" value="RIP"/>
</dbReference>
<feature type="domain" description="RPA-interacting protein C-terminal" evidence="5">
    <location>
        <begin position="67"/>
        <end position="144"/>
    </location>
</feature>
<sequence>MESTIGNATESEEVLLEMERRHYKDLSEELNRRELEFQEEEEAYMARQSFEHMQSNENQALQNKLRCPVCEKGDVHNLIYCTCCNMQLDIGDDKINLGFLRDRLAEVNNAHFDRGCKSTPKFCVETNGGTTALYIKCEVCSVYEVVF</sequence>
<keyword evidence="7" id="KW-1185">Reference proteome</keyword>
<evidence type="ECO:0000256" key="1">
    <source>
        <dbReference type="ARBA" id="ARBA00022723"/>
    </source>
</evidence>
<evidence type="ECO:0000313" key="7">
    <source>
        <dbReference type="Proteomes" id="UP001151287"/>
    </source>
</evidence>
<evidence type="ECO:0000256" key="3">
    <source>
        <dbReference type="ARBA" id="ARBA00022833"/>
    </source>
</evidence>
<dbReference type="EMBL" id="JAMQYH010000001">
    <property type="protein sequence ID" value="KAJ1700687.1"/>
    <property type="molecule type" value="Genomic_DNA"/>
</dbReference>
<dbReference type="OrthoDB" id="435311at2759"/>
<keyword evidence="3" id="KW-0862">Zinc</keyword>